<sequence>MNNFNKALNKANSKSLHELKKEELIDIKGGDLIGDGLSYIGEKLLDWYFSEDTMRRAGELNLTYKQRWEY</sequence>
<keyword evidence="2" id="KW-1185">Reference proteome</keyword>
<comment type="caution">
    <text evidence="1">The sequence shown here is derived from an EMBL/GenBank/DDBJ whole genome shotgun (WGS) entry which is preliminary data.</text>
</comment>
<gene>
    <name evidence="1" type="ORF">ACFSKP_01820</name>
</gene>
<dbReference type="RefSeq" id="WP_250429656.1">
    <property type="nucleotide sequence ID" value="NZ_JALPRR010000002.1"/>
</dbReference>
<name>A0ABW5CRI2_9BACT</name>
<evidence type="ECO:0008006" key="3">
    <source>
        <dbReference type="Google" id="ProtNLM"/>
    </source>
</evidence>
<dbReference type="EMBL" id="JBHUIM010000001">
    <property type="protein sequence ID" value="MFD2244971.1"/>
    <property type="molecule type" value="Genomic_DNA"/>
</dbReference>
<evidence type="ECO:0000313" key="2">
    <source>
        <dbReference type="Proteomes" id="UP001597374"/>
    </source>
</evidence>
<protein>
    <recommendedName>
        <fullName evidence="3">Bacteriocin-type signal sequence-containing protein</fullName>
    </recommendedName>
</protein>
<proteinExistence type="predicted"/>
<accession>A0ABW5CRI2</accession>
<organism evidence="1 2">
    <name type="scientific">Pontibacter ruber</name>
    <dbReference type="NCBI Taxonomy" id="1343895"/>
    <lineage>
        <taxon>Bacteria</taxon>
        <taxon>Pseudomonadati</taxon>
        <taxon>Bacteroidota</taxon>
        <taxon>Cytophagia</taxon>
        <taxon>Cytophagales</taxon>
        <taxon>Hymenobacteraceae</taxon>
        <taxon>Pontibacter</taxon>
    </lineage>
</organism>
<evidence type="ECO:0000313" key="1">
    <source>
        <dbReference type="EMBL" id="MFD2244971.1"/>
    </source>
</evidence>
<dbReference type="Proteomes" id="UP001597374">
    <property type="component" value="Unassembled WGS sequence"/>
</dbReference>
<reference evidence="2" key="1">
    <citation type="journal article" date="2019" name="Int. J. Syst. Evol. Microbiol.">
        <title>The Global Catalogue of Microorganisms (GCM) 10K type strain sequencing project: providing services to taxonomists for standard genome sequencing and annotation.</title>
        <authorList>
            <consortium name="The Broad Institute Genomics Platform"/>
            <consortium name="The Broad Institute Genome Sequencing Center for Infectious Disease"/>
            <person name="Wu L."/>
            <person name="Ma J."/>
        </authorList>
    </citation>
    <scope>NUCLEOTIDE SEQUENCE [LARGE SCALE GENOMIC DNA]</scope>
    <source>
        <strain evidence="2">CGMCC 4.1782</strain>
    </source>
</reference>